<dbReference type="EMBL" id="NEDP02004373">
    <property type="protein sequence ID" value="OWF45925.1"/>
    <property type="molecule type" value="Genomic_DNA"/>
</dbReference>
<dbReference type="Proteomes" id="UP000242188">
    <property type="component" value="Unassembled WGS sequence"/>
</dbReference>
<evidence type="ECO:0000313" key="6">
    <source>
        <dbReference type="EMBL" id="OWF45925.1"/>
    </source>
</evidence>
<keyword evidence="2 6" id="KW-0808">Transferase</keyword>
<dbReference type="GO" id="GO:0003841">
    <property type="term" value="F:1-acylglycerol-3-phosphate O-acyltransferase activity"/>
    <property type="evidence" value="ECO:0007669"/>
    <property type="project" value="TreeGrafter"/>
</dbReference>
<accession>A0A210QB20</accession>
<feature type="transmembrane region" description="Helical" evidence="4">
    <location>
        <begin position="14"/>
        <end position="42"/>
    </location>
</feature>
<comment type="similarity">
    <text evidence="1">Belongs to the 1-acyl-sn-glycerol-3-phosphate acyltransferase family.</text>
</comment>
<feature type="transmembrane region" description="Helical" evidence="4">
    <location>
        <begin position="347"/>
        <end position="364"/>
    </location>
</feature>
<keyword evidence="3 6" id="KW-0012">Acyltransferase</keyword>
<dbReference type="Pfam" id="PF16076">
    <property type="entry name" value="Acyltransf_C"/>
    <property type="match status" value="1"/>
</dbReference>
<dbReference type="AlphaFoldDB" id="A0A210QB20"/>
<dbReference type="SMART" id="SM00563">
    <property type="entry name" value="PlsC"/>
    <property type="match status" value="1"/>
</dbReference>
<reference evidence="6 7" key="1">
    <citation type="journal article" date="2017" name="Nat. Ecol. Evol.">
        <title>Scallop genome provides insights into evolution of bilaterian karyotype and development.</title>
        <authorList>
            <person name="Wang S."/>
            <person name="Zhang J."/>
            <person name="Jiao W."/>
            <person name="Li J."/>
            <person name="Xun X."/>
            <person name="Sun Y."/>
            <person name="Guo X."/>
            <person name="Huan P."/>
            <person name="Dong B."/>
            <person name="Zhang L."/>
            <person name="Hu X."/>
            <person name="Sun X."/>
            <person name="Wang J."/>
            <person name="Zhao C."/>
            <person name="Wang Y."/>
            <person name="Wang D."/>
            <person name="Huang X."/>
            <person name="Wang R."/>
            <person name="Lv J."/>
            <person name="Li Y."/>
            <person name="Zhang Z."/>
            <person name="Liu B."/>
            <person name="Lu W."/>
            <person name="Hui Y."/>
            <person name="Liang J."/>
            <person name="Zhou Z."/>
            <person name="Hou R."/>
            <person name="Li X."/>
            <person name="Liu Y."/>
            <person name="Li H."/>
            <person name="Ning X."/>
            <person name="Lin Y."/>
            <person name="Zhao L."/>
            <person name="Xing Q."/>
            <person name="Dou J."/>
            <person name="Li Y."/>
            <person name="Mao J."/>
            <person name="Guo H."/>
            <person name="Dou H."/>
            <person name="Li T."/>
            <person name="Mu C."/>
            <person name="Jiang W."/>
            <person name="Fu Q."/>
            <person name="Fu X."/>
            <person name="Miao Y."/>
            <person name="Liu J."/>
            <person name="Yu Q."/>
            <person name="Li R."/>
            <person name="Liao H."/>
            <person name="Li X."/>
            <person name="Kong Y."/>
            <person name="Jiang Z."/>
            <person name="Chourrout D."/>
            <person name="Li R."/>
            <person name="Bao Z."/>
        </authorList>
    </citation>
    <scope>NUCLEOTIDE SEQUENCE [LARGE SCALE GENOMIC DNA]</scope>
    <source>
        <strain evidence="6 7">PY_sf001</strain>
    </source>
</reference>
<keyword evidence="7" id="KW-1185">Reference proteome</keyword>
<evidence type="ECO:0000259" key="5">
    <source>
        <dbReference type="SMART" id="SM00563"/>
    </source>
</evidence>
<evidence type="ECO:0000313" key="7">
    <source>
        <dbReference type="Proteomes" id="UP000242188"/>
    </source>
</evidence>
<feature type="transmembrane region" description="Helical" evidence="4">
    <location>
        <begin position="316"/>
        <end position="335"/>
    </location>
</feature>
<comment type="caution">
    <text evidence="6">The sequence shown here is derived from an EMBL/GenBank/DDBJ whole genome shotgun (WGS) entry which is preliminary data.</text>
</comment>
<dbReference type="InterPro" id="IPR032098">
    <property type="entry name" value="Acyltransf_C"/>
</dbReference>
<keyword evidence="4" id="KW-0472">Membrane</keyword>
<dbReference type="OrthoDB" id="189226at2759"/>
<name>A0A210QB20_MIZYE</name>
<evidence type="ECO:0000256" key="3">
    <source>
        <dbReference type="ARBA" id="ARBA00023315"/>
    </source>
</evidence>
<sequence>MASAPLPTKVKKSFLFFLLFMYTFVVSTLIINFLMVLTLLIWPFDRKLFRKINYILGYSSWSQFTCIAQWWSGCDIILYIDQKDRLFAGKEHILVLMNHTYEIDWLMLWILSERYGVLGGAKVYGKNMLRYIPLIGWAWYFTECIFLMRNWAKDKKIIADTIKELLDFPDQYWFTLLLFPEGTRFTPEKHEASLKFAREKGLPEFKHHLLPRTKGFSYTIQALQGKGAVGALYDIAMGFKGNTVKPTLMNAFRGNAITAHLRMKRYELEDLPKEEEELSQWLRDLFKEKDDLVDEYMKTGKFDLPEYRPPQRLHDLLNWIFWFLVTDIPLFYYLGSVLVAGTITQQLIVLGVVVFMTIFSRWMIGLSEIKRGSSYGSAVTHSGKKST</sequence>
<dbReference type="SUPFAM" id="SSF69593">
    <property type="entry name" value="Glycerol-3-phosphate (1)-acyltransferase"/>
    <property type="match status" value="1"/>
</dbReference>
<dbReference type="CDD" id="cd07990">
    <property type="entry name" value="LPLAT_LCLAT1-like"/>
    <property type="match status" value="1"/>
</dbReference>
<keyword evidence="4" id="KW-0812">Transmembrane</keyword>
<proteinExistence type="inferred from homology"/>
<evidence type="ECO:0000256" key="1">
    <source>
        <dbReference type="ARBA" id="ARBA00008655"/>
    </source>
</evidence>
<dbReference type="InterPro" id="IPR002123">
    <property type="entry name" value="Plipid/glycerol_acylTrfase"/>
</dbReference>
<dbReference type="PANTHER" id="PTHR10983">
    <property type="entry name" value="1-ACYLGLYCEROL-3-PHOSPHATE ACYLTRANSFERASE-RELATED"/>
    <property type="match status" value="1"/>
</dbReference>
<keyword evidence="4" id="KW-1133">Transmembrane helix</keyword>
<dbReference type="Pfam" id="PF01553">
    <property type="entry name" value="Acyltransferase"/>
    <property type="match status" value="1"/>
</dbReference>
<protein>
    <submittedName>
        <fullName evidence="6">1-acyl-sn-glycerol-3-phosphate acyltransferase delta</fullName>
    </submittedName>
</protein>
<feature type="domain" description="Phospholipid/glycerol acyltransferase" evidence="5">
    <location>
        <begin position="93"/>
        <end position="217"/>
    </location>
</feature>
<organism evidence="6 7">
    <name type="scientific">Mizuhopecten yessoensis</name>
    <name type="common">Japanese scallop</name>
    <name type="synonym">Patinopecten yessoensis</name>
    <dbReference type="NCBI Taxonomy" id="6573"/>
    <lineage>
        <taxon>Eukaryota</taxon>
        <taxon>Metazoa</taxon>
        <taxon>Spiralia</taxon>
        <taxon>Lophotrochozoa</taxon>
        <taxon>Mollusca</taxon>
        <taxon>Bivalvia</taxon>
        <taxon>Autobranchia</taxon>
        <taxon>Pteriomorphia</taxon>
        <taxon>Pectinida</taxon>
        <taxon>Pectinoidea</taxon>
        <taxon>Pectinidae</taxon>
        <taxon>Mizuhopecten</taxon>
    </lineage>
</organism>
<evidence type="ECO:0000256" key="2">
    <source>
        <dbReference type="ARBA" id="ARBA00022679"/>
    </source>
</evidence>
<dbReference type="GO" id="GO:0012505">
    <property type="term" value="C:endomembrane system"/>
    <property type="evidence" value="ECO:0007669"/>
    <property type="project" value="TreeGrafter"/>
</dbReference>
<dbReference type="STRING" id="6573.A0A210QB20"/>
<dbReference type="PANTHER" id="PTHR10983:SF24">
    <property type="entry name" value="1-ACYLGLYCEROL-3-PHOSPHATE O-ACYLTRANSFERASE 3, ISOFORM E-RELATED"/>
    <property type="match status" value="1"/>
</dbReference>
<evidence type="ECO:0000256" key="4">
    <source>
        <dbReference type="SAM" id="Phobius"/>
    </source>
</evidence>
<gene>
    <name evidence="6" type="ORF">KP79_PYT07320</name>
</gene>